<keyword evidence="1" id="KW-0472">Membrane</keyword>
<keyword evidence="1" id="KW-1133">Transmembrane helix</keyword>
<sequence>MVCPETCSRRTAKALSTGGMVMGWVQVAIVVVVIGARLRAAGWLLVAGVLFTFGLLPLALLGPLVADGFLAPHAAWPLLVVADVLLLISALTFPDGGDNGPLSPILSEAAASSPLGNRVATAGILTGAAYVTALVVLTVWTVVG</sequence>
<dbReference type="Proteomes" id="UP000431401">
    <property type="component" value="Unassembled WGS sequence"/>
</dbReference>
<accession>A0A7K0DY56</accession>
<proteinExistence type="predicted"/>
<protein>
    <submittedName>
        <fullName evidence="2">Uncharacterized protein</fullName>
    </submittedName>
</protein>
<evidence type="ECO:0000313" key="3">
    <source>
        <dbReference type="Proteomes" id="UP000431401"/>
    </source>
</evidence>
<evidence type="ECO:0000256" key="1">
    <source>
        <dbReference type="SAM" id="Phobius"/>
    </source>
</evidence>
<keyword evidence="3" id="KW-1185">Reference proteome</keyword>
<feature type="transmembrane region" description="Helical" evidence="1">
    <location>
        <begin position="12"/>
        <end position="34"/>
    </location>
</feature>
<reference evidence="2 3" key="1">
    <citation type="submission" date="2019-10" db="EMBL/GenBank/DDBJ databases">
        <title>Nocardia macrotermitis sp. nov. and Nocardia aurantia sp. nov., isolated from the gut of fungus growing-termite Macrotermes natalensis.</title>
        <authorList>
            <person name="Benndorf R."/>
            <person name="Schwitalla J."/>
            <person name="Martin K."/>
            <person name="De Beer W."/>
            <person name="Kaster A.-K."/>
            <person name="Vollmers J."/>
            <person name="Poulsen M."/>
            <person name="Beemelmanns C."/>
        </authorList>
    </citation>
    <scope>NUCLEOTIDE SEQUENCE [LARGE SCALE GENOMIC DNA]</scope>
    <source>
        <strain evidence="2 3">RB56</strain>
    </source>
</reference>
<comment type="caution">
    <text evidence="2">The sequence shown here is derived from an EMBL/GenBank/DDBJ whole genome shotgun (WGS) entry which is preliminary data.</text>
</comment>
<dbReference type="AlphaFoldDB" id="A0A7K0DY56"/>
<feature type="transmembrane region" description="Helical" evidence="1">
    <location>
        <begin position="122"/>
        <end position="143"/>
    </location>
</feature>
<organism evidence="2 3">
    <name type="scientific">Nocardia aurantia</name>
    <dbReference type="NCBI Taxonomy" id="2585199"/>
    <lineage>
        <taxon>Bacteria</taxon>
        <taxon>Bacillati</taxon>
        <taxon>Actinomycetota</taxon>
        <taxon>Actinomycetes</taxon>
        <taxon>Mycobacteriales</taxon>
        <taxon>Nocardiaceae</taxon>
        <taxon>Nocardia</taxon>
    </lineage>
</organism>
<feature type="transmembrane region" description="Helical" evidence="1">
    <location>
        <begin position="40"/>
        <end position="62"/>
    </location>
</feature>
<name>A0A7K0DY56_9NOCA</name>
<evidence type="ECO:0000313" key="2">
    <source>
        <dbReference type="EMBL" id="MQY30635.1"/>
    </source>
</evidence>
<dbReference type="EMBL" id="WEGI01000014">
    <property type="protein sequence ID" value="MQY30635.1"/>
    <property type="molecule type" value="Genomic_DNA"/>
</dbReference>
<gene>
    <name evidence="2" type="ORF">NRB56_62370</name>
</gene>
<keyword evidence="1" id="KW-0812">Transmembrane</keyword>
<feature type="transmembrane region" description="Helical" evidence="1">
    <location>
        <begin position="74"/>
        <end position="93"/>
    </location>
</feature>